<gene>
    <name evidence="2" type="ORF">LPLAT_LOCUS1660</name>
</gene>
<dbReference type="EMBL" id="OZ034833">
    <property type="protein sequence ID" value="CAL1675176.1"/>
    <property type="molecule type" value="Genomic_DNA"/>
</dbReference>
<evidence type="ECO:0000313" key="2">
    <source>
        <dbReference type="EMBL" id="CAL1675176.1"/>
    </source>
</evidence>
<evidence type="ECO:0000313" key="3">
    <source>
        <dbReference type="Proteomes" id="UP001497644"/>
    </source>
</evidence>
<keyword evidence="1" id="KW-1133">Transmembrane helix</keyword>
<organism evidence="2 3">
    <name type="scientific">Lasius platythorax</name>
    <dbReference type="NCBI Taxonomy" id="488582"/>
    <lineage>
        <taxon>Eukaryota</taxon>
        <taxon>Metazoa</taxon>
        <taxon>Ecdysozoa</taxon>
        <taxon>Arthropoda</taxon>
        <taxon>Hexapoda</taxon>
        <taxon>Insecta</taxon>
        <taxon>Pterygota</taxon>
        <taxon>Neoptera</taxon>
        <taxon>Endopterygota</taxon>
        <taxon>Hymenoptera</taxon>
        <taxon>Apocrita</taxon>
        <taxon>Aculeata</taxon>
        <taxon>Formicoidea</taxon>
        <taxon>Formicidae</taxon>
        <taxon>Formicinae</taxon>
        <taxon>Lasius</taxon>
        <taxon>Lasius</taxon>
    </lineage>
</organism>
<keyword evidence="1" id="KW-0812">Transmembrane</keyword>
<sequence length="78" mass="8932">MIQRGSVYLSFGLLERSSAHLTGGRLVVFAISLCALLHFPFLLNDSRNLVEHGEPDGDAQKTTWMRTRKQWWHEHGVI</sequence>
<feature type="transmembrane region" description="Helical" evidence="1">
    <location>
        <begin position="23"/>
        <end position="43"/>
    </location>
</feature>
<name>A0AAV2N6R5_9HYME</name>
<dbReference type="AlphaFoldDB" id="A0AAV2N6R5"/>
<protein>
    <submittedName>
        <fullName evidence="2">Uncharacterized protein</fullName>
    </submittedName>
</protein>
<reference evidence="2" key="1">
    <citation type="submission" date="2024-04" db="EMBL/GenBank/DDBJ databases">
        <authorList>
            <consortium name="Molecular Ecology Group"/>
        </authorList>
    </citation>
    <scope>NUCLEOTIDE SEQUENCE</scope>
</reference>
<proteinExistence type="predicted"/>
<accession>A0AAV2N6R5</accession>
<evidence type="ECO:0000256" key="1">
    <source>
        <dbReference type="SAM" id="Phobius"/>
    </source>
</evidence>
<keyword evidence="3" id="KW-1185">Reference proteome</keyword>
<keyword evidence="1" id="KW-0472">Membrane</keyword>
<dbReference type="Proteomes" id="UP001497644">
    <property type="component" value="Chromosome 10"/>
</dbReference>